<dbReference type="PANTHER" id="PTHR43283:SF14">
    <property type="entry name" value="BLL8153 PROTEIN"/>
    <property type="match status" value="1"/>
</dbReference>
<sequence>MPALFLFIKRTLLAMLIFSLILLAFNWQNVTRLYTVITLFDKSLIVDNFSNITKAFHHQKITQTGVPFLFETNLKPLPDSFVYRDQVTDTEAFLTRRATTALLVIKNDKISYENYFLGTKKQDKRISWSMAKSFVSILFGMQVDAGKIDIEKSVEFYLPELAQSGYANVKVKHVLQMSSGVKWNEDYQDFYSDINKMGRVLAIGGSLDEMTSELVNESQPGQAFHYVSMDTHVIGMIIRKVTGKSLVELLQQDIWNNIGMQDDAFWLTDSQGAAFALGGLNVTTQDYARFGRLLLNNGQWNGQQIVSADWIKAATTAQADYLQPQQGKLGYGYQIWLPPEAEDGEFFCVGVYGQYIYVNQQHNVVIVKNSADIGFQDELNSKLETIAFFRAIVTSLFNCRLTLTTLI</sequence>
<protein>
    <submittedName>
        <fullName evidence="2">Serine hydrolase</fullName>
    </submittedName>
</protein>
<proteinExistence type="predicted"/>
<reference evidence="2 3" key="1">
    <citation type="submission" date="2020-03" db="EMBL/GenBank/DDBJ databases">
        <title>Complete genome sequence of Shewanella sp.</title>
        <authorList>
            <person name="Kim Y.-S."/>
            <person name="Kim S.-J."/>
            <person name="Jung H.-K."/>
            <person name="Kim K.-H."/>
        </authorList>
    </citation>
    <scope>NUCLEOTIDE SEQUENCE [LARGE SCALE GENOMIC DNA]</scope>
    <source>
        <strain evidence="2 3">PN3F2</strain>
    </source>
</reference>
<dbReference type="SUPFAM" id="SSF56601">
    <property type="entry name" value="beta-lactamase/transpeptidase-like"/>
    <property type="match status" value="1"/>
</dbReference>
<gene>
    <name evidence="2" type="ORF">HBH39_08905</name>
</gene>
<evidence type="ECO:0000313" key="2">
    <source>
        <dbReference type="EMBL" id="QIR14592.1"/>
    </source>
</evidence>
<dbReference type="GO" id="GO:0016787">
    <property type="term" value="F:hydrolase activity"/>
    <property type="evidence" value="ECO:0007669"/>
    <property type="project" value="UniProtKB-KW"/>
</dbReference>
<dbReference type="Gene3D" id="3.40.710.10">
    <property type="entry name" value="DD-peptidase/beta-lactamase superfamily"/>
    <property type="match status" value="1"/>
</dbReference>
<organism evidence="2 3">
    <name type="scientific">Shewanella aestuarii</name>
    <dbReference type="NCBI Taxonomy" id="1028752"/>
    <lineage>
        <taxon>Bacteria</taxon>
        <taxon>Pseudomonadati</taxon>
        <taxon>Pseudomonadota</taxon>
        <taxon>Gammaproteobacteria</taxon>
        <taxon>Alteromonadales</taxon>
        <taxon>Shewanellaceae</taxon>
        <taxon>Shewanella</taxon>
    </lineage>
</organism>
<dbReference type="RefSeq" id="WP_167677506.1">
    <property type="nucleotide sequence ID" value="NZ_CP050313.1"/>
</dbReference>
<name>A0A6G9QJE4_9GAMM</name>
<dbReference type="InterPro" id="IPR001466">
    <property type="entry name" value="Beta-lactam-related"/>
</dbReference>
<accession>A0A6G9QJE4</accession>
<feature type="domain" description="Beta-lactamase-related" evidence="1">
    <location>
        <begin position="96"/>
        <end position="367"/>
    </location>
</feature>
<keyword evidence="3" id="KW-1185">Reference proteome</keyword>
<dbReference type="KEGG" id="saes:HBH39_08905"/>
<dbReference type="InterPro" id="IPR012338">
    <property type="entry name" value="Beta-lactam/transpept-like"/>
</dbReference>
<evidence type="ECO:0000313" key="3">
    <source>
        <dbReference type="Proteomes" id="UP000502608"/>
    </source>
</evidence>
<dbReference type="AlphaFoldDB" id="A0A6G9QJE4"/>
<dbReference type="EMBL" id="CP050313">
    <property type="protein sequence ID" value="QIR14592.1"/>
    <property type="molecule type" value="Genomic_DNA"/>
</dbReference>
<dbReference type="InterPro" id="IPR050789">
    <property type="entry name" value="Diverse_Enzym_Activities"/>
</dbReference>
<dbReference type="Pfam" id="PF00144">
    <property type="entry name" value="Beta-lactamase"/>
    <property type="match status" value="1"/>
</dbReference>
<evidence type="ECO:0000259" key="1">
    <source>
        <dbReference type="Pfam" id="PF00144"/>
    </source>
</evidence>
<dbReference type="PANTHER" id="PTHR43283">
    <property type="entry name" value="BETA-LACTAMASE-RELATED"/>
    <property type="match status" value="1"/>
</dbReference>
<keyword evidence="2" id="KW-0378">Hydrolase</keyword>
<dbReference type="Proteomes" id="UP000502608">
    <property type="component" value="Chromosome"/>
</dbReference>